<dbReference type="PATRIC" id="fig|1028800.3.peg.875"/>
<accession>A0A068SLD7</accession>
<dbReference type="EMBL" id="HG938353">
    <property type="protein sequence ID" value="CDN47052.1"/>
    <property type="molecule type" value="Genomic_DNA"/>
</dbReference>
<keyword evidence="3" id="KW-1185">Reference proteome</keyword>
<feature type="region of interest" description="Disordered" evidence="1">
    <location>
        <begin position="186"/>
        <end position="220"/>
    </location>
</feature>
<sequence>MDEFETFDPALFGLWTEAPVYGDGVVMDDSALVDAVRGVLLEIKSVEGAFSPGEELRRLLNEMTVEMRDQFSTFRRMRTAAEAALTDGDDAAQKLARADVKAATDAMSLIVRTLEKVDSLQRQLARDRDEAAERDADEGGYEEAKVRFLKMIEDRANENAYRLFEVWKRHGPPPLVLERFGHASSEPTDLAASAGEDRGQSLKGGVGVEQGSADDHGCAGGILRSRCEKHGLEKRD</sequence>
<evidence type="ECO:0000256" key="1">
    <source>
        <dbReference type="SAM" id="MobiDB-lite"/>
    </source>
</evidence>
<dbReference type="Proteomes" id="UP000028181">
    <property type="component" value="Chromosome I"/>
</dbReference>
<protein>
    <submittedName>
        <fullName evidence="2">Uncharacterized protein</fullName>
    </submittedName>
</protein>
<evidence type="ECO:0000313" key="2">
    <source>
        <dbReference type="EMBL" id="CDN47052.1"/>
    </source>
</evidence>
<gene>
    <name evidence="2" type="ORF">RG540_CH08630</name>
</gene>
<dbReference type="AlphaFoldDB" id="A0A068SLD7"/>
<dbReference type="RefSeq" id="WP_065814409.1">
    <property type="nucleotide sequence ID" value="NZ_HG938353.1"/>
</dbReference>
<dbReference type="KEGG" id="ngg:RG540_CH08630"/>
<dbReference type="HOGENOM" id="CLU_123334_0_0_5"/>
<proteinExistence type="predicted"/>
<reference evidence="3" key="1">
    <citation type="journal article" date="2014" name="BMC Genomics">
        <title>Genome sequencing of two Neorhizobium galegae strains reveals a noeT gene responsible for the unusual acetylation of the nodulation factors.</title>
        <authorList>
            <person name="Osterman J."/>
            <person name="Marsh J."/>
            <person name="Laine P.K."/>
            <person name="Zeng Z."/>
            <person name="Alatalo E."/>
            <person name="Sullivan J.T."/>
            <person name="Young J.P."/>
            <person name="Thomas-Oates J."/>
            <person name="Paulin L."/>
            <person name="Lindstrom K."/>
        </authorList>
    </citation>
    <scope>NUCLEOTIDE SEQUENCE [LARGE SCALE GENOMIC DNA]</scope>
    <source>
        <strain evidence="3">HAMBI 540</strain>
    </source>
</reference>
<name>A0A068SLD7_NEOGA</name>
<organism evidence="2 3">
    <name type="scientific">Neorhizobium galegae bv. orientalis str. HAMBI 540</name>
    <dbReference type="NCBI Taxonomy" id="1028800"/>
    <lineage>
        <taxon>Bacteria</taxon>
        <taxon>Pseudomonadati</taxon>
        <taxon>Pseudomonadota</taxon>
        <taxon>Alphaproteobacteria</taxon>
        <taxon>Hyphomicrobiales</taxon>
        <taxon>Rhizobiaceae</taxon>
        <taxon>Rhizobium/Agrobacterium group</taxon>
        <taxon>Neorhizobium</taxon>
    </lineage>
</organism>
<dbReference type="eggNOG" id="ENOG502ZJX1">
    <property type="taxonomic scope" value="Bacteria"/>
</dbReference>
<evidence type="ECO:0000313" key="3">
    <source>
        <dbReference type="Proteomes" id="UP000028181"/>
    </source>
</evidence>
<dbReference type="GeneID" id="24256378"/>